<proteinExistence type="predicted"/>
<keyword evidence="2" id="KW-0732">Signal</keyword>
<dbReference type="GO" id="GO:0008081">
    <property type="term" value="F:phosphoric diester hydrolase activity"/>
    <property type="evidence" value="ECO:0007669"/>
    <property type="project" value="InterPro"/>
</dbReference>
<dbReference type="EC" id="4.6.1.13" evidence="4"/>
<keyword evidence="4" id="KW-0456">Lyase</keyword>
<dbReference type="PANTHER" id="PTHR13593">
    <property type="match status" value="1"/>
</dbReference>
<dbReference type="SUPFAM" id="SSF51695">
    <property type="entry name" value="PLC-like phosphodiesterases"/>
    <property type="match status" value="1"/>
</dbReference>
<feature type="chain" id="PRO_5002527339" evidence="2">
    <location>
        <begin position="22"/>
        <end position="314"/>
    </location>
</feature>
<dbReference type="InterPro" id="IPR017946">
    <property type="entry name" value="PLC-like_Pdiesterase_TIM-brl"/>
</dbReference>
<evidence type="ECO:0000259" key="3">
    <source>
        <dbReference type="SMART" id="SM00148"/>
    </source>
</evidence>
<dbReference type="InterPro" id="IPR000909">
    <property type="entry name" value="PLipase_C_PInositol-sp_X_dom"/>
</dbReference>
<keyword evidence="5" id="KW-1185">Reference proteome</keyword>
<dbReference type="Gene3D" id="3.20.20.190">
    <property type="entry name" value="Phosphatidylinositol (PI) phosphodiesterase"/>
    <property type="match status" value="2"/>
</dbReference>
<dbReference type="PANTHER" id="PTHR13593:SF113">
    <property type="entry name" value="SI:DKEY-266F7.9"/>
    <property type="match status" value="1"/>
</dbReference>
<gene>
    <name evidence="4" type="primary">plcA_6</name>
    <name evidence="4" type="ORF">CFO_g2129</name>
</gene>
<dbReference type="EMBL" id="LBBL01000091">
    <property type="protein sequence ID" value="KKF95516.1"/>
    <property type="molecule type" value="Genomic_DNA"/>
</dbReference>
<evidence type="ECO:0000313" key="4">
    <source>
        <dbReference type="EMBL" id="KKF95516.1"/>
    </source>
</evidence>
<protein>
    <submittedName>
        <fullName evidence="4">1-phosphatidylinositol phosphodiesterase</fullName>
        <ecNumber evidence="4">4.6.1.13</ecNumber>
    </submittedName>
</protein>
<dbReference type="InterPro" id="IPR051057">
    <property type="entry name" value="PI-PLC_domain"/>
</dbReference>
<organism evidence="4 5">
    <name type="scientific">Ceratocystis fimbriata f. sp. platani</name>
    <dbReference type="NCBI Taxonomy" id="88771"/>
    <lineage>
        <taxon>Eukaryota</taxon>
        <taxon>Fungi</taxon>
        <taxon>Dikarya</taxon>
        <taxon>Ascomycota</taxon>
        <taxon>Pezizomycotina</taxon>
        <taxon>Sordariomycetes</taxon>
        <taxon>Hypocreomycetidae</taxon>
        <taxon>Microascales</taxon>
        <taxon>Ceratocystidaceae</taxon>
        <taxon>Ceratocystis</taxon>
    </lineage>
</organism>
<dbReference type="SMART" id="SM00148">
    <property type="entry name" value="PLCXc"/>
    <property type="match status" value="1"/>
</dbReference>
<evidence type="ECO:0000256" key="2">
    <source>
        <dbReference type="SAM" id="SignalP"/>
    </source>
</evidence>
<accession>A0A0F8B2C3</accession>
<evidence type="ECO:0000313" key="5">
    <source>
        <dbReference type="Proteomes" id="UP000034841"/>
    </source>
</evidence>
<evidence type="ECO:0000256" key="1">
    <source>
        <dbReference type="SAM" id="MobiDB-lite"/>
    </source>
</evidence>
<dbReference type="Proteomes" id="UP000034841">
    <property type="component" value="Unassembled WGS sequence"/>
</dbReference>
<comment type="caution">
    <text evidence="4">The sequence shown here is derived from an EMBL/GenBank/DDBJ whole genome shotgun (WGS) entry which is preliminary data.</text>
</comment>
<feature type="domain" description="Phosphatidylinositol-specific phospholipase C X" evidence="3">
    <location>
        <begin position="45"/>
        <end position="170"/>
    </location>
</feature>
<dbReference type="GO" id="GO:0004436">
    <property type="term" value="F:phosphatidylinositol diacylglycerol-lyase activity"/>
    <property type="evidence" value="ECO:0007669"/>
    <property type="project" value="UniProtKB-EC"/>
</dbReference>
<dbReference type="OrthoDB" id="1046782at2759"/>
<feature type="signal peptide" evidence="2">
    <location>
        <begin position="1"/>
        <end position="21"/>
    </location>
</feature>
<sequence>MRFSLLATLPFVAFSYAGVLGEINDPWSFDVDVSKLGSWMGTIADDTPLSSLSIPGTHNSMTYSLTSKLKRSQNVPLDKQLAGGISLKDVWETMFDFLQNNPSEAIVLRIQKGGIFDSSTTFATAFDNQFYSSVSFVQRSSKFIYSEGVDGVSTIPTLGKLRGKIFILQDFETDPVGRHGLPWNSRTVSNYHSKFSFGTMFSDMKWDNIKAHFSEPLPKDSNQLRITYTTASSGVSPVNIAAQNHPGFGMNRLLGEYLSYNRGDCFGIIVMDFPGEFLVEKIVELNNKNLATEPASLDSDNTDAANADGDIRGA</sequence>
<dbReference type="GO" id="GO:0006629">
    <property type="term" value="P:lipid metabolic process"/>
    <property type="evidence" value="ECO:0007669"/>
    <property type="project" value="InterPro"/>
</dbReference>
<dbReference type="AlphaFoldDB" id="A0A0F8B2C3"/>
<reference evidence="4 5" key="1">
    <citation type="submission" date="2015-04" db="EMBL/GenBank/DDBJ databases">
        <title>Genome sequence of Ceratocystis platani, a major pathogen of plane trees.</title>
        <authorList>
            <person name="Belbahri L."/>
        </authorList>
    </citation>
    <scope>NUCLEOTIDE SEQUENCE [LARGE SCALE GENOMIC DNA]</scope>
    <source>
        <strain evidence="4 5">CFO</strain>
    </source>
</reference>
<feature type="region of interest" description="Disordered" evidence="1">
    <location>
        <begin position="293"/>
        <end position="314"/>
    </location>
</feature>
<name>A0A0F8B2C3_CERFI</name>